<protein>
    <recommendedName>
        <fullName evidence="4">Lipoprotein</fullName>
    </recommendedName>
</protein>
<dbReference type="PROSITE" id="PS51257">
    <property type="entry name" value="PROKAR_LIPOPROTEIN"/>
    <property type="match status" value="1"/>
</dbReference>
<feature type="region of interest" description="Disordered" evidence="1">
    <location>
        <begin position="25"/>
        <end position="119"/>
    </location>
</feature>
<sequence length="119" mass="12151">MQWTKVTFVPGMVACLWLGACGSVQQMMGDGPADMTEHLPPQGRPDRHHHATPGDEPDYAEGAPPSMPHHGPSSGPDNGSDGGFGPQGGHISLGGNGADVTPRPATPDTEVSYGQNGGA</sequence>
<proteinExistence type="predicted"/>
<keyword evidence="3" id="KW-1185">Reference proteome</keyword>
<name>A0A0D6MH82_9PROT</name>
<dbReference type="RefSeq" id="WP_148505774.1">
    <property type="nucleotide sequence ID" value="NZ_BALE01000002.1"/>
</dbReference>
<reference evidence="2 3" key="1">
    <citation type="submission" date="2012-10" db="EMBL/GenBank/DDBJ databases">
        <title>Genome sequencing of Tanticharoenia sakaeratensis NBRC 103193.</title>
        <authorList>
            <person name="Azuma Y."/>
            <person name="Hadano H."/>
            <person name="Hirakawa H."/>
            <person name="Matsushita K."/>
        </authorList>
    </citation>
    <scope>NUCLEOTIDE SEQUENCE [LARGE SCALE GENOMIC DNA]</scope>
    <source>
        <strain evidence="2 3">NBRC 103193</strain>
    </source>
</reference>
<dbReference type="EMBL" id="BALE01000002">
    <property type="protein sequence ID" value="GAN52805.1"/>
    <property type="molecule type" value="Genomic_DNA"/>
</dbReference>
<evidence type="ECO:0000313" key="2">
    <source>
        <dbReference type="EMBL" id="GAN52805.1"/>
    </source>
</evidence>
<accession>A0A0D6MH82</accession>
<gene>
    <name evidence="2" type="ORF">Tasa_002_085</name>
</gene>
<dbReference type="AlphaFoldDB" id="A0A0D6MH82"/>
<feature type="compositionally biased region" description="Low complexity" evidence="1">
    <location>
        <begin position="68"/>
        <end position="79"/>
    </location>
</feature>
<evidence type="ECO:0000313" key="3">
    <source>
        <dbReference type="Proteomes" id="UP000032679"/>
    </source>
</evidence>
<feature type="compositionally biased region" description="Gly residues" evidence="1">
    <location>
        <begin position="80"/>
        <end position="97"/>
    </location>
</feature>
<dbReference type="Proteomes" id="UP000032679">
    <property type="component" value="Unassembled WGS sequence"/>
</dbReference>
<comment type="caution">
    <text evidence="2">The sequence shown here is derived from an EMBL/GenBank/DDBJ whole genome shotgun (WGS) entry which is preliminary data.</text>
</comment>
<evidence type="ECO:0000256" key="1">
    <source>
        <dbReference type="SAM" id="MobiDB-lite"/>
    </source>
</evidence>
<organism evidence="2 3">
    <name type="scientific">Tanticharoenia sakaeratensis NBRC 103193</name>
    <dbReference type="NCBI Taxonomy" id="1231623"/>
    <lineage>
        <taxon>Bacteria</taxon>
        <taxon>Pseudomonadati</taxon>
        <taxon>Pseudomonadota</taxon>
        <taxon>Alphaproteobacteria</taxon>
        <taxon>Acetobacterales</taxon>
        <taxon>Acetobacteraceae</taxon>
        <taxon>Tanticharoenia</taxon>
    </lineage>
</organism>
<evidence type="ECO:0008006" key="4">
    <source>
        <dbReference type="Google" id="ProtNLM"/>
    </source>
</evidence>